<organism evidence="1">
    <name type="scientific">Favella ehrenbergii</name>
    <dbReference type="NCBI Taxonomy" id="182087"/>
    <lineage>
        <taxon>Eukaryota</taxon>
        <taxon>Sar</taxon>
        <taxon>Alveolata</taxon>
        <taxon>Ciliophora</taxon>
        <taxon>Intramacronucleata</taxon>
        <taxon>Spirotrichea</taxon>
        <taxon>Choreotrichia</taxon>
        <taxon>Tintinnida</taxon>
        <taxon>Xystonellidae</taxon>
        <taxon>Favella</taxon>
    </lineage>
</organism>
<dbReference type="AlphaFoldDB" id="A0A7S3HU46"/>
<evidence type="ECO:0000313" key="1">
    <source>
        <dbReference type="EMBL" id="CAE0305269.1"/>
    </source>
</evidence>
<gene>
    <name evidence="1" type="ORF">FEHR0123_LOCUS173</name>
</gene>
<accession>A0A7S3HU46</accession>
<name>A0A7S3HU46_9SPIT</name>
<proteinExistence type="predicted"/>
<protein>
    <submittedName>
        <fullName evidence="1">Uncharacterized protein</fullName>
    </submittedName>
</protein>
<dbReference type="EMBL" id="HBIE01000712">
    <property type="protein sequence ID" value="CAE0305269.1"/>
    <property type="molecule type" value="Transcribed_RNA"/>
</dbReference>
<sequence>MEASLSIQVGLDPLQLLDVGLERGKAHPEEVADKRLHVDFHFQEGHRQLFRRDLRHHMLDDFDSGRPRDFLLDEIGLSAHHSRRRLARFVHHFAEVAIVPECGPILTKNRVSFRLLLLLEDAKE</sequence>
<reference evidence="1" key="1">
    <citation type="submission" date="2021-01" db="EMBL/GenBank/DDBJ databases">
        <authorList>
            <person name="Corre E."/>
            <person name="Pelletier E."/>
            <person name="Niang G."/>
            <person name="Scheremetjew M."/>
            <person name="Finn R."/>
            <person name="Kale V."/>
            <person name="Holt S."/>
            <person name="Cochrane G."/>
            <person name="Meng A."/>
            <person name="Brown T."/>
            <person name="Cohen L."/>
        </authorList>
    </citation>
    <scope>NUCLEOTIDE SEQUENCE</scope>
    <source>
        <strain evidence="1">Fehren 1</strain>
    </source>
</reference>